<dbReference type="PROSITE" id="PS50005">
    <property type="entry name" value="TPR"/>
    <property type="match status" value="1"/>
</dbReference>
<dbReference type="AlphaFoldDB" id="A0A0M3IW16"/>
<accession>A0A0M3IW16</accession>
<evidence type="ECO:0000256" key="1">
    <source>
        <dbReference type="PROSITE-ProRule" id="PRU00339"/>
    </source>
</evidence>
<reference evidence="3" key="1">
    <citation type="submission" date="2017-02" db="UniProtKB">
        <authorList>
            <consortium name="WormBaseParasite"/>
        </authorList>
    </citation>
    <scope>IDENTIFICATION</scope>
</reference>
<evidence type="ECO:0000313" key="3">
    <source>
        <dbReference type="WBParaSite" id="ALUE_0002294401-mRNA-1"/>
    </source>
</evidence>
<sequence length="76" mass="8730">MFLVLERKLTKAIREKNDRLTSDLYVELGEEYRRVGDIKRALDRYSNGVQFAEHIDAHENAAFAHRAIAEISVDPG</sequence>
<dbReference type="WBParaSite" id="ALUE_0002294401-mRNA-1">
    <property type="protein sequence ID" value="ALUE_0002294401-mRNA-1"/>
    <property type="gene ID" value="ALUE_0002294401"/>
</dbReference>
<organism evidence="2 3">
    <name type="scientific">Ascaris lumbricoides</name>
    <name type="common">Giant roundworm</name>
    <dbReference type="NCBI Taxonomy" id="6252"/>
    <lineage>
        <taxon>Eukaryota</taxon>
        <taxon>Metazoa</taxon>
        <taxon>Ecdysozoa</taxon>
        <taxon>Nematoda</taxon>
        <taxon>Chromadorea</taxon>
        <taxon>Rhabditida</taxon>
        <taxon>Spirurina</taxon>
        <taxon>Ascaridomorpha</taxon>
        <taxon>Ascaridoidea</taxon>
        <taxon>Ascarididae</taxon>
        <taxon>Ascaris</taxon>
    </lineage>
</organism>
<keyword evidence="2" id="KW-1185">Reference proteome</keyword>
<proteinExistence type="predicted"/>
<dbReference type="InterPro" id="IPR019734">
    <property type="entry name" value="TPR_rpt"/>
</dbReference>
<feature type="repeat" description="TPR" evidence="1">
    <location>
        <begin position="22"/>
        <end position="55"/>
    </location>
</feature>
<dbReference type="InterPro" id="IPR011990">
    <property type="entry name" value="TPR-like_helical_dom_sf"/>
</dbReference>
<name>A0A0M3IW16_ASCLU</name>
<protein>
    <submittedName>
        <fullName evidence="3">TPR_REGION domain-containing protein</fullName>
    </submittedName>
</protein>
<dbReference type="Gene3D" id="1.25.40.10">
    <property type="entry name" value="Tetratricopeptide repeat domain"/>
    <property type="match status" value="1"/>
</dbReference>
<dbReference type="SUPFAM" id="SSF48452">
    <property type="entry name" value="TPR-like"/>
    <property type="match status" value="1"/>
</dbReference>
<dbReference type="Proteomes" id="UP000036681">
    <property type="component" value="Unplaced"/>
</dbReference>
<evidence type="ECO:0000313" key="2">
    <source>
        <dbReference type="Proteomes" id="UP000036681"/>
    </source>
</evidence>
<keyword evidence="1" id="KW-0802">TPR repeat</keyword>